<protein>
    <submittedName>
        <fullName evidence="3">Uncharacterized protein</fullName>
    </submittedName>
</protein>
<proteinExistence type="predicted"/>
<organism evidence="3">
    <name type="scientific">Pipistrellus nathusii</name>
    <name type="common">Nathusius' pipistrelle</name>
    <dbReference type="NCBI Taxonomy" id="59473"/>
    <lineage>
        <taxon>Eukaryota</taxon>
        <taxon>Metazoa</taxon>
        <taxon>Chordata</taxon>
        <taxon>Craniata</taxon>
        <taxon>Vertebrata</taxon>
        <taxon>Euteleostomi</taxon>
        <taxon>Mammalia</taxon>
        <taxon>Eutheria</taxon>
        <taxon>Laurasiatheria</taxon>
        <taxon>Chiroptera</taxon>
        <taxon>Yangochiroptera</taxon>
        <taxon>Vespertilionidae</taxon>
        <taxon>Pipistrellus</taxon>
    </lineage>
</organism>
<sequence>MSSPSKDEGSVWGMGPPPEGGGQACGLGQTLGTPLPSSQREGTSPDLEGFEEEREVVEGVLWGCEGRPGSPADLDGDTLDYLADEAAMAILQQLTDRDDLCVRRNPSPESCDSEVSTLWADSQAGPGGGSAGAYGWVGSRLPSTARLPLQEPGGGRAWGSRRRGAQNRSESTVGRQLSFAEGPVGSPSDSESSDDFSELHLLSFSLRGKGVGQAKPRGLQGTPRHSSAHVRETLLRVPGSFLPSSPQRLASVGVRQAVGELDVPCRKTQSVVWGKEESRPSYLPGAAAAGGLPQVTPARKVAQEKKFPGGASRVAPQGIFPPWGQRGSATALEPTTFPPVSGGPLLGRGKGYSLGPVGTKQSKHSSAGQKSGARRKKGSLPVLVEEKEPERDPSPEVQPLTHSPECSSGNGNSRAAEVPGQAWPWALSQGEALPKGPTPCTNQEPLGRVPARERQQQPPGAEGCPRCPELQRQIYDLRQQLAAMQSLADKFQNL</sequence>
<dbReference type="Pfam" id="PF15483">
    <property type="entry name" value="DUF4641"/>
    <property type="match status" value="1"/>
</dbReference>
<feature type="region of interest" description="Disordered" evidence="1">
    <location>
        <begin position="105"/>
        <end position="196"/>
    </location>
</feature>
<feature type="region of interest" description="Disordered" evidence="1">
    <location>
        <begin position="1"/>
        <end position="52"/>
    </location>
</feature>
<evidence type="ECO:0000313" key="2">
    <source>
        <dbReference type="EMBL" id="CAK6450437.1"/>
    </source>
</evidence>
<feature type="compositionally biased region" description="Polar residues" evidence="1">
    <location>
        <begin position="30"/>
        <end position="42"/>
    </location>
</feature>
<evidence type="ECO:0000313" key="3">
    <source>
        <dbReference type="EMBL" id="CAK6450438.1"/>
    </source>
</evidence>
<name>A0ABP0AIV0_PIPNA</name>
<dbReference type="EMBL" id="OY882879">
    <property type="protein sequence ID" value="CAK6450438.1"/>
    <property type="molecule type" value="Genomic_DNA"/>
</dbReference>
<dbReference type="InterPro" id="IPR027822">
    <property type="entry name" value="DUF4641"/>
</dbReference>
<feature type="compositionally biased region" description="Polar residues" evidence="1">
    <location>
        <begin position="107"/>
        <end position="116"/>
    </location>
</feature>
<accession>A0ABP0AIV0</accession>
<dbReference type="PANTHER" id="PTHR31866">
    <property type="entry name" value="GENE 4779-RELATED"/>
    <property type="match status" value="1"/>
</dbReference>
<feature type="compositionally biased region" description="Polar residues" evidence="1">
    <location>
        <begin position="400"/>
        <end position="413"/>
    </location>
</feature>
<feature type="region of interest" description="Disordered" evidence="1">
    <location>
        <begin position="304"/>
        <end position="467"/>
    </location>
</feature>
<feature type="compositionally biased region" description="Polar residues" evidence="1">
    <location>
        <begin position="166"/>
        <end position="175"/>
    </location>
</feature>
<keyword evidence="4" id="KW-1185">Reference proteome</keyword>
<evidence type="ECO:0000256" key="1">
    <source>
        <dbReference type="SAM" id="MobiDB-lite"/>
    </source>
</evidence>
<dbReference type="Proteomes" id="UP001314169">
    <property type="component" value="Chromosome X"/>
</dbReference>
<dbReference type="PANTHER" id="PTHR31866:SF1">
    <property type="entry name" value="GENE 4779-RELATED"/>
    <property type="match status" value="1"/>
</dbReference>
<feature type="region of interest" description="Disordered" evidence="1">
    <location>
        <begin position="210"/>
        <end position="229"/>
    </location>
</feature>
<feature type="compositionally biased region" description="Basic and acidic residues" evidence="1">
    <location>
        <begin position="384"/>
        <end position="394"/>
    </location>
</feature>
<dbReference type="EMBL" id="OY882879">
    <property type="protein sequence ID" value="CAK6450437.1"/>
    <property type="molecule type" value="Genomic_DNA"/>
</dbReference>
<evidence type="ECO:0000313" key="4">
    <source>
        <dbReference type="Proteomes" id="UP001314169"/>
    </source>
</evidence>
<reference evidence="3" key="1">
    <citation type="submission" date="2023-12" db="EMBL/GenBank/DDBJ databases">
        <authorList>
            <person name="Brown T."/>
        </authorList>
    </citation>
    <scope>NUCLEOTIDE SEQUENCE</scope>
</reference>
<gene>
    <name evidence="2" type="ORF">MPIPNATIZW_LOCUS18743</name>
    <name evidence="3" type="ORF">MPIPNATIZW_LOCUS18744</name>
</gene>